<reference evidence="16 17" key="1">
    <citation type="submission" date="2019-03" db="EMBL/GenBank/DDBJ databases">
        <title>Genomic Encyclopedia of Type Strains, Phase IV (KMG-IV): sequencing the most valuable type-strain genomes for metagenomic binning, comparative biology and taxonomic classification.</title>
        <authorList>
            <person name="Goeker M."/>
        </authorList>
    </citation>
    <scope>NUCLEOTIDE SEQUENCE [LARGE SCALE GENOMIC DNA]</scope>
    <source>
        <strain evidence="16 17">DSM 24455</strain>
    </source>
</reference>
<dbReference type="GO" id="GO:0003725">
    <property type="term" value="F:double-stranded RNA binding"/>
    <property type="evidence" value="ECO:0007669"/>
    <property type="project" value="UniProtKB-UniRule"/>
</dbReference>
<comment type="subcellular location">
    <subcellularLocation>
        <location evidence="1 13">Cytoplasm</location>
    </subcellularLocation>
</comment>
<dbReference type="EC" id="2.7.7.87" evidence="3 13"/>
<dbReference type="FunFam" id="3.40.50.11030:FF:000001">
    <property type="entry name" value="Threonylcarbamoyl-AMP synthase"/>
    <property type="match status" value="1"/>
</dbReference>
<dbReference type="InterPro" id="IPR038385">
    <property type="entry name" value="Sua5/YwlC_C"/>
</dbReference>
<feature type="binding site" evidence="14">
    <location>
        <position position="58"/>
    </location>
    <ligand>
        <name>ATP</name>
        <dbReference type="ChEBI" id="CHEBI:30616"/>
    </ligand>
</feature>
<proteinExistence type="inferred from homology"/>
<feature type="binding site" evidence="14">
    <location>
        <position position="142"/>
    </location>
    <ligand>
        <name>L-threonine</name>
        <dbReference type="ChEBI" id="CHEBI:57926"/>
    </ligand>
</feature>
<evidence type="ECO:0000256" key="2">
    <source>
        <dbReference type="ARBA" id="ARBA00007663"/>
    </source>
</evidence>
<comment type="catalytic activity">
    <reaction evidence="12 13">
        <text>L-threonine + hydrogencarbonate + ATP = L-threonylcarbamoyladenylate + diphosphate + H2O</text>
        <dbReference type="Rhea" id="RHEA:36407"/>
        <dbReference type="ChEBI" id="CHEBI:15377"/>
        <dbReference type="ChEBI" id="CHEBI:17544"/>
        <dbReference type="ChEBI" id="CHEBI:30616"/>
        <dbReference type="ChEBI" id="CHEBI:33019"/>
        <dbReference type="ChEBI" id="CHEBI:57926"/>
        <dbReference type="ChEBI" id="CHEBI:73682"/>
        <dbReference type="EC" id="2.7.7.87"/>
    </reaction>
</comment>
<feature type="binding site" evidence="14">
    <location>
        <position position="140"/>
    </location>
    <ligand>
        <name>L-threonine</name>
        <dbReference type="ChEBI" id="CHEBI:57926"/>
    </ligand>
</feature>
<comment type="similarity">
    <text evidence="2 13">Belongs to the SUA5 family.</text>
</comment>
<dbReference type="InterPro" id="IPR017945">
    <property type="entry name" value="DHBP_synth_RibB-like_a/b_dom"/>
</dbReference>
<dbReference type="GO" id="GO:0061710">
    <property type="term" value="F:L-threonylcarbamoyladenylate synthase"/>
    <property type="evidence" value="ECO:0007669"/>
    <property type="project" value="UniProtKB-EC"/>
</dbReference>
<keyword evidence="10 13" id="KW-0067">ATP-binding</keyword>
<feature type="binding site" evidence="14">
    <location>
        <position position="194"/>
    </location>
    <ligand>
        <name>ATP</name>
        <dbReference type="ChEBI" id="CHEBI:30616"/>
    </ligand>
</feature>
<dbReference type="Proteomes" id="UP000295325">
    <property type="component" value="Unassembled WGS sequence"/>
</dbReference>
<dbReference type="Pfam" id="PF03481">
    <property type="entry name" value="Sua5_C"/>
    <property type="match status" value="1"/>
</dbReference>
<keyword evidence="6 13" id="KW-0808">Transferase</keyword>
<dbReference type="PANTHER" id="PTHR17490">
    <property type="entry name" value="SUA5"/>
    <property type="match status" value="1"/>
</dbReference>
<comment type="caution">
    <text evidence="16">The sequence shown here is derived from an EMBL/GenBank/DDBJ whole genome shotgun (WGS) entry which is preliminary data.</text>
</comment>
<feature type="binding site" evidence="14">
    <location>
        <position position="62"/>
    </location>
    <ligand>
        <name>ATP</name>
        <dbReference type="ChEBI" id="CHEBI:30616"/>
    </ligand>
</feature>
<evidence type="ECO:0000256" key="6">
    <source>
        <dbReference type="ARBA" id="ARBA00022679"/>
    </source>
</evidence>
<dbReference type="GO" id="GO:0008033">
    <property type="term" value="P:tRNA processing"/>
    <property type="evidence" value="ECO:0007669"/>
    <property type="project" value="UniProtKB-KW"/>
</dbReference>
<dbReference type="SUPFAM" id="SSF55821">
    <property type="entry name" value="YrdC/RibB"/>
    <property type="match status" value="1"/>
</dbReference>
<keyword evidence="9 13" id="KW-0547">Nucleotide-binding</keyword>
<keyword evidence="7 13" id="KW-0819">tRNA processing</keyword>
<protein>
    <recommendedName>
        <fullName evidence="4 13">Threonylcarbamoyl-AMP synthase</fullName>
        <shortName evidence="13">TC-AMP synthase</shortName>
        <ecNumber evidence="3 13">2.7.7.87</ecNumber>
    </recommendedName>
    <alternativeName>
        <fullName evidence="11 13">L-threonylcarbamoyladenylate synthase</fullName>
    </alternativeName>
</protein>
<evidence type="ECO:0000256" key="9">
    <source>
        <dbReference type="ARBA" id="ARBA00022741"/>
    </source>
</evidence>
<sequence length="347" mass="38005">MDTKVYYLDEDDMDKINEAAQIIKNGGLVVFPTETVYGLGANALNEEACKKIFIAKGRPQDNPLIVHVADFDISKYVKNIPEMAQKLMEAFWPGPLTIIMEKSHLIPGAVTAGLDSVAIRMPSNKVARRLIELSGVPIAAPSANLSGRPSPTTIEHCIEDLSGRVDAIIGGERCEVGLESTVVDTTGGVATILRPGGITKEMLEDVIGRVEIDPAIMKKPDSNFKPKAPGMKYRHYAPKSPMVIVRGRDEDVINYINKRVEELEKEGKRAGIMAADETMERYRGGFKISVGSRKQLGIIAANLFDSLREFDKIGIDYIFAEGFPEEGLGLAIMNRLKKAAGYNVIEV</sequence>
<accession>A0A4R7KS95</accession>
<feature type="binding site" evidence="14">
    <location>
        <position position="236"/>
    </location>
    <ligand>
        <name>ATP</name>
        <dbReference type="ChEBI" id="CHEBI:30616"/>
    </ligand>
</feature>
<dbReference type="FunFam" id="3.90.870.10:FF:000009">
    <property type="entry name" value="Threonylcarbamoyl-AMP synthase, putative"/>
    <property type="match status" value="1"/>
</dbReference>
<gene>
    <name evidence="16" type="ORF">EDD71_104105</name>
</gene>
<dbReference type="InterPro" id="IPR050156">
    <property type="entry name" value="TC-AMP_synthase_SUA5"/>
</dbReference>
<keyword evidence="17" id="KW-1185">Reference proteome</keyword>
<evidence type="ECO:0000256" key="13">
    <source>
        <dbReference type="PIRNR" id="PIRNR004930"/>
    </source>
</evidence>
<evidence type="ECO:0000256" key="11">
    <source>
        <dbReference type="ARBA" id="ARBA00029774"/>
    </source>
</evidence>
<dbReference type="OrthoDB" id="9814580at2"/>
<evidence type="ECO:0000256" key="1">
    <source>
        <dbReference type="ARBA" id="ARBA00004496"/>
    </source>
</evidence>
<feature type="binding site" evidence="14">
    <location>
        <position position="35"/>
    </location>
    <ligand>
        <name>L-threonine</name>
        <dbReference type="ChEBI" id="CHEBI:57926"/>
    </ligand>
</feature>
<evidence type="ECO:0000313" key="16">
    <source>
        <dbReference type="EMBL" id="TDT62380.1"/>
    </source>
</evidence>
<feature type="binding site" evidence="14">
    <location>
        <position position="120"/>
    </location>
    <ligand>
        <name>L-threonine</name>
        <dbReference type="ChEBI" id="CHEBI:57926"/>
    </ligand>
</feature>
<dbReference type="GO" id="GO:0006450">
    <property type="term" value="P:regulation of translational fidelity"/>
    <property type="evidence" value="ECO:0007669"/>
    <property type="project" value="TreeGrafter"/>
</dbReference>
<dbReference type="Gene3D" id="3.90.870.10">
    <property type="entry name" value="DHBP synthase"/>
    <property type="match status" value="1"/>
</dbReference>
<evidence type="ECO:0000256" key="5">
    <source>
        <dbReference type="ARBA" id="ARBA00022490"/>
    </source>
</evidence>
<keyword evidence="8 13" id="KW-0548">Nucleotidyltransferase</keyword>
<dbReference type="PIRSF" id="PIRSF004930">
    <property type="entry name" value="Tln_factor_SUA5"/>
    <property type="match status" value="1"/>
</dbReference>
<evidence type="ECO:0000256" key="3">
    <source>
        <dbReference type="ARBA" id="ARBA00012584"/>
    </source>
</evidence>
<feature type="binding site" evidence="14">
    <location>
        <position position="67"/>
    </location>
    <ligand>
        <name>L-threonine</name>
        <dbReference type="ChEBI" id="CHEBI:57926"/>
    </ligand>
</feature>
<evidence type="ECO:0000256" key="4">
    <source>
        <dbReference type="ARBA" id="ARBA00015492"/>
    </source>
</evidence>
<evidence type="ECO:0000256" key="8">
    <source>
        <dbReference type="ARBA" id="ARBA00022695"/>
    </source>
</evidence>
<dbReference type="InterPro" id="IPR006070">
    <property type="entry name" value="Sua5-like_dom"/>
</dbReference>
<evidence type="ECO:0000256" key="14">
    <source>
        <dbReference type="PIRSR" id="PIRSR004930-1"/>
    </source>
</evidence>
<dbReference type="Gene3D" id="3.40.50.11030">
    <property type="entry name" value="Threonylcarbamoyl-AMP synthase, C-terminal domain"/>
    <property type="match status" value="1"/>
</dbReference>
<dbReference type="GO" id="GO:0000049">
    <property type="term" value="F:tRNA binding"/>
    <property type="evidence" value="ECO:0007669"/>
    <property type="project" value="TreeGrafter"/>
</dbReference>
<dbReference type="PANTHER" id="PTHR17490:SF16">
    <property type="entry name" value="THREONYLCARBAMOYL-AMP SYNTHASE"/>
    <property type="match status" value="1"/>
</dbReference>
<dbReference type="InterPro" id="IPR010923">
    <property type="entry name" value="T(6)A37_SUA5"/>
</dbReference>
<evidence type="ECO:0000313" key="17">
    <source>
        <dbReference type="Proteomes" id="UP000295325"/>
    </source>
</evidence>
<dbReference type="InterPro" id="IPR005145">
    <property type="entry name" value="Sua5_C"/>
</dbReference>
<evidence type="ECO:0000256" key="12">
    <source>
        <dbReference type="ARBA" id="ARBA00048366"/>
    </source>
</evidence>
<name>A0A4R7KS95_9CLOT</name>
<dbReference type="RefSeq" id="WP_133627380.1">
    <property type="nucleotide sequence ID" value="NZ_SOAZ01000004.1"/>
</dbReference>
<dbReference type="AlphaFoldDB" id="A0A4R7KS95"/>
<organism evidence="16 17">
    <name type="scientific">Fonticella tunisiensis</name>
    <dbReference type="NCBI Taxonomy" id="1096341"/>
    <lineage>
        <taxon>Bacteria</taxon>
        <taxon>Bacillati</taxon>
        <taxon>Bacillota</taxon>
        <taxon>Clostridia</taxon>
        <taxon>Eubacteriales</taxon>
        <taxon>Clostridiaceae</taxon>
        <taxon>Fonticella</taxon>
    </lineage>
</organism>
<evidence type="ECO:0000259" key="15">
    <source>
        <dbReference type="PROSITE" id="PS51163"/>
    </source>
</evidence>
<comment type="function">
    <text evidence="13">Required for the formation of a threonylcarbamoyl group on adenosine at position 37 (t(6)A37) in tRNAs that read codons beginning with adenine.</text>
</comment>
<dbReference type="PROSITE" id="PS51163">
    <property type="entry name" value="YRDC"/>
    <property type="match status" value="1"/>
</dbReference>
<feature type="binding site" evidence="14">
    <location>
        <position position="180"/>
    </location>
    <ligand>
        <name>L-threonine</name>
        <dbReference type="ChEBI" id="CHEBI:57926"/>
    </ligand>
</feature>
<evidence type="ECO:0000256" key="7">
    <source>
        <dbReference type="ARBA" id="ARBA00022694"/>
    </source>
</evidence>
<feature type="binding site" evidence="14">
    <location>
        <position position="150"/>
    </location>
    <ligand>
        <name>ATP</name>
        <dbReference type="ChEBI" id="CHEBI:30616"/>
    </ligand>
</feature>
<keyword evidence="5 13" id="KW-0963">Cytoplasm</keyword>
<dbReference type="Pfam" id="PF01300">
    <property type="entry name" value="Sua5_yciO_yrdC"/>
    <property type="match status" value="1"/>
</dbReference>
<dbReference type="EMBL" id="SOAZ01000004">
    <property type="protein sequence ID" value="TDT62380.1"/>
    <property type="molecule type" value="Genomic_DNA"/>
</dbReference>
<feature type="domain" description="YrdC-like" evidence="15">
    <location>
        <begin position="13"/>
        <end position="198"/>
    </location>
</feature>
<evidence type="ECO:0000256" key="10">
    <source>
        <dbReference type="ARBA" id="ARBA00022840"/>
    </source>
</evidence>
<dbReference type="NCBIfam" id="TIGR00057">
    <property type="entry name" value="L-threonylcarbamoyladenylate synthase"/>
    <property type="match status" value="1"/>
</dbReference>
<dbReference type="GO" id="GO:0005737">
    <property type="term" value="C:cytoplasm"/>
    <property type="evidence" value="ECO:0007669"/>
    <property type="project" value="UniProtKB-SubCell"/>
</dbReference>
<dbReference type="GO" id="GO:0005524">
    <property type="term" value="F:ATP binding"/>
    <property type="evidence" value="ECO:0007669"/>
    <property type="project" value="UniProtKB-UniRule"/>
</dbReference>